<feature type="coiled-coil region" evidence="1">
    <location>
        <begin position="1"/>
        <end position="28"/>
    </location>
</feature>
<evidence type="ECO:0000313" key="3">
    <source>
        <dbReference type="EMBL" id="MBM3332625.1"/>
    </source>
</evidence>
<accession>A0A938BSH5</accession>
<dbReference type="Pfam" id="PF22548">
    <property type="entry name" value="AEP-TOTE"/>
    <property type="match status" value="1"/>
</dbReference>
<dbReference type="CDD" id="cd18785">
    <property type="entry name" value="SF2_C"/>
    <property type="match status" value="1"/>
</dbReference>
<dbReference type="InterPro" id="IPR001650">
    <property type="entry name" value="Helicase_C-like"/>
</dbReference>
<dbReference type="GO" id="GO:0005829">
    <property type="term" value="C:cytosol"/>
    <property type="evidence" value="ECO:0007669"/>
    <property type="project" value="TreeGrafter"/>
</dbReference>
<evidence type="ECO:0000259" key="2">
    <source>
        <dbReference type="PROSITE" id="PS51192"/>
    </source>
</evidence>
<dbReference type="Pfam" id="PF00271">
    <property type="entry name" value="Helicase_C"/>
    <property type="match status" value="1"/>
</dbReference>
<dbReference type="InterPro" id="IPR050742">
    <property type="entry name" value="Helicase_Restrict-Modif_Enz"/>
</dbReference>
<dbReference type="InterPro" id="IPR027417">
    <property type="entry name" value="P-loop_NTPase"/>
</dbReference>
<dbReference type="SUPFAM" id="SSF52540">
    <property type="entry name" value="P-loop containing nucleoside triphosphate hydrolases"/>
    <property type="match status" value="2"/>
</dbReference>
<dbReference type="Pfam" id="PF04851">
    <property type="entry name" value="ResIII"/>
    <property type="match status" value="1"/>
</dbReference>
<dbReference type="CDD" id="cd17926">
    <property type="entry name" value="DEXHc_RE"/>
    <property type="match status" value="1"/>
</dbReference>
<gene>
    <name evidence="3" type="ORF">FJY68_12400</name>
</gene>
<feature type="domain" description="Helicase ATP-binding" evidence="2">
    <location>
        <begin position="444"/>
        <end position="576"/>
    </location>
</feature>
<name>A0A938BSH5_UNCW3</name>
<dbReference type="PANTHER" id="PTHR47396:SF1">
    <property type="entry name" value="ATP-DEPENDENT HELICASE IRC3-RELATED"/>
    <property type="match status" value="1"/>
</dbReference>
<dbReference type="InterPro" id="IPR006935">
    <property type="entry name" value="Helicase/UvrB_N"/>
</dbReference>
<dbReference type="InterPro" id="IPR014001">
    <property type="entry name" value="Helicase_ATP-bd"/>
</dbReference>
<dbReference type="PANTHER" id="PTHR47396">
    <property type="entry name" value="TYPE I RESTRICTION ENZYME ECOKI R PROTEIN"/>
    <property type="match status" value="1"/>
</dbReference>
<keyword evidence="1" id="KW-0175">Coiled coil</keyword>
<sequence>MDENQAEIAELEQRLRLLDAERHALTDRLVSLKRSSTQGAEPLGCPAAAQVPTSAEDRVALFLSLFGCRFDVFPRLWENPRRGTKGYAPACRNEWVRGVCQKPQVKCSECPSQAFLPLDGCVAEAHLRGSCTIGTYAIRTEDTCIFLACDFDGQGWQENVLAYQRVGAELGVDVAVERSRSGNGAHAWLFFSEPVPARLARQLGTLLLTRTVDRSPLMGFGSFDRFFPNQDFLPKGGFGNLIALPLQKVPRERGNSVFLTPALEPVPDQWAYLARVHRLGIADVESIIHRIGMLNAGDVRDGARDDSTSDVRTDDYLLVPREGGAEPRMTGIPVAIRLGPQLTISLDGIPARLVGRLKRLAAFPNPEFFKLNRLRLPTYPHPRIVFGGELQADRILLPRGVLDGAVRILSSAGANVSVVDKRERLKRMRVEFRGALTPEQANALRVLSKHEFGVFVAPPGAGKTVVACALVAARRTPTLILVHRQPLVEQWRSRLTQFLDVAEEGVGLVSGTKKRTTGRVDIAMLQTLSRAPDLGEALPYYGQVIVDECHHIPALSFEQVLKQLPARFVLGLTATPYRKDGLQKIIHFQCGPIRHEVRSLEIGEVPKRVVVRETGFSIPEEAGPRAPFHVVWHFLVRDAARNEKIAGDVVQALLQNRVPLVISDRREHLQSLCEVIQMQSSGADIRVFKLDGEVPLTARMKLMSELRAAIDRKQKACLVSTASLVGEGFDLPALDTLFMALPISFKGRVVQYAGRLQRPSEGKKDVLVYDYVDSRCAIALKMYRNRLRAYRYMGYTVEEPAGMVGSSRPTT</sequence>
<dbReference type="Proteomes" id="UP000779900">
    <property type="component" value="Unassembled WGS sequence"/>
</dbReference>
<dbReference type="Gene3D" id="3.40.50.300">
    <property type="entry name" value="P-loop containing nucleotide triphosphate hydrolases"/>
    <property type="match status" value="2"/>
</dbReference>
<evidence type="ECO:0000256" key="1">
    <source>
        <dbReference type="SAM" id="Coils"/>
    </source>
</evidence>
<dbReference type="GO" id="GO:0003677">
    <property type="term" value="F:DNA binding"/>
    <property type="evidence" value="ECO:0007669"/>
    <property type="project" value="InterPro"/>
</dbReference>
<evidence type="ECO:0000313" key="4">
    <source>
        <dbReference type="Proteomes" id="UP000779900"/>
    </source>
</evidence>
<dbReference type="SMART" id="SM00487">
    <property type="entry name" value="DEXDc"/>
    <property type="match status" value="1"/>
</dbReference>
<dbReference type="EMBL" id="VGIR01000110">
    <property type="protein sequence ID" value="MBM3332625.1"/>
    <property type="molecule type" value="Genomic_DNA"/>
</dbReference>
<organism evidence="3 4">
    <name type="scientific">candidate division WOR-3 bacterium</name>
    <dbReference type="NCBI Taxonomy" id="2052148"/>
    <lineage>
        <taxon>Bacteria</taxon>
        <taxon>Bacteria division WOR-3</taxon>
    </lineage>
</organism>
<dbReference type="AlphaFoldDB" id="A0A938BSH5"/>
<dbReference type="GO" id="GO:0016787">
    <property type="term" value="F:hydrolase activity"/>
    <property type="evidence" value="ECO:0007669"/>
    <property type="project" value="InterPro"/>
</dbReference>
<proteinExistence type="predicted"/>
<dbReference type="PROSITE" id="PS51192">
    <property type="entry name" value="HELICASE_ATP_BIND_1"/>
    <property type="match status" value="1"/>
</dbReference>
<protein>
    <recommendedName>
        <fullName evidence="2">Helicase ATP-binding domain-containing protein</fullName>
    </recommendedName>
</protein>
<reference evidence="3" key="1">
    <citation type="submission" date="2019-03" db="EMBL/GenBank/DDBJ databases">
        <title>Lake Tanganyika Metagenome-Assembled Genomes (MAGs).</title>
        <authorList>
            <person name="Tran P."/>
        </authorList>
    </citation>
    <scope>NUCLEOTIDE SEQUENCE</scope>
    <source>
        <strain evidence="3">K_DeepCast_150m_m2_040</strain>
    </source>
</reference>
<comment type="caution">
    <text evidence="3">The sequence shown here is derived from an EMBL/GenBank/DDBJ whole genome shotgun (WGS) entry which is preliminary data.</text>
</comment>
<dbReference type="GO" id="GO:0005524">
    <property type="term" value="F:ATP binding"/>
    <property type="evidence" value="ECO:0007669"/>
    <property type="project" value="InterPro"/>
</dbReference>
<dbReference type="InterPro" id="IPR054347">
    <property type="entry name" value="TOTE_primase"/>
</dbReference>